<dbReference type="SUPFAM" id="SSF55729">
    <property type="entry name" value="Acyl-CoA N-acyltransferases (Nat)"/>
    <property type="match status" value="1"/>
</dbReference>
<evidence type="ECO:0000256" key="2">
    <source>
        <dbReference type="ARBA" id="ARBA00023315"/>
    </source>
</evidence>
<proteinExistence type="predicted"/>
<keyword evidence="2" id="KW-0012">Acyltransferase</keyword>
<dbReference type="PANTHER" id="PTHR43877">
    <property type="entry name" value="AMINOALKYLPHOSPHONATE N-ACETYLTRANSFERASE-RELATED-RELATED"/>
    <property type="match status" value="1"/>
</dbReference>
<accession>A0A4S4FVF9</accession>
<dbReference type="EMBL" id="SSSN01000005">
    <property type="protein sequence ID" value="THG34494.1"/>
    <property type="molecule type" value="Genomic_DNA"/>
</dbReference>
<keyword evidence="6" id="KW-1185">Reference proteome</keyword>
<dbReference type="AlphaFoldDB" id="A0A4S4FVF9"/>
<evidence type="ECO:0000313" key="5">
    <source>
        <dbReference type="EMBL" id="THG34494.1"/>
    </source>
</evidence>
<feature type="compositionally biased region" description="Low complexity" evidence="3">
    <location>
        <begin position="65"/>
        <end position="75"/>
    </location>
</feature>
<feature type="region of interest" description="Disordered" evidence="3">
    <location>
        <begin position="65"/>
        <end position="101"/>
    </location>
</feature>
<feature type="domain" description="N-acetyltransferase" evidence="4">
    <location>
        <begin position="70"/>
        <end position="211"/>
    </location>
</feature>
<name>A0A4S4FVF9_9MICO</name>
<dbReference type="InterPro" id="IPR050832">
    <property type="entry name" value="Bact_Acetyltransf"/>
</dbReference>
<dbReference type="InterPro" id="IPR000182">
    <property type="entry name" value="GNAT_dom"/>
</dbReference>
<keyword evidence="1 5" id="KW-0808">Transferase</keyword>
<dbReference type="Proteomes" id="UP000307380">
    <property type="component" value="Unassembled WGS sequence"/>
</dbReference>
<dbReference type="PANTHER" id="PTHR43877:SF2">
    <property type="entry name" value="AMINOALKYLPHOSPHONATE N-ACETYLTRANSFERASE-RELATED"/>
    <property type="match status" value="1"/>
</dbReference>
<evidence type="ECO:0000259" key="4">
    <source>
        <dbReference type="PROSITE" id="PS51186"/>
    </source>
</evidence>
<dbReference type="RefSeq" id="WP_136424292.1">
    <property type="nucleotide sequence ID" value="NZ_SSSN01000005.1"/>
</dbReference>
<evidence type="ECO:0000256" key="3">
    <source>
        <dbReference type="SAM" id="MobiDB-lite"/>
    </source>
</evidence>
<dbReference type="PROSITE" id="PS51186">
    <property type="entry name" value="GNAT"/>
    <property type="match status" value="1"/>
</dbReference>
<comment type="caution">
    <text evidence="5">The sequence shown here is derived from an EMBL/GenBank/DDBJ whole genome shotgun (WGS) entry which is preliminary data.</text>
</comment>
<organism evidence="5 6">
    <name type="scientific">Orlajensenia flava</name>
    <dbReference type="NCBI Taxonomy" id="2565934"/>
    <lineage>
        <taxon>Bacteria</taxon>
        <taxon>Bacillati</taxon>
        <taxon>Actinomycetota</taxon>
        <taxon>Actinomycetes</taxon>
        <taxon>Micrococcales</taxon>
        <taxon>Microbacteriaceae</taxon>
        <taxon>Orlajensenia</taxon>
    </lineage>
</organism>
<gene>
    <name evidence="5" type="ORF">E6C70_09555</name>
</gene>
<evidence type="ECO:0000256" key="1">
    <source>
        <dbReference type="ARBA" id="ARBA00022679"/>
    </source>
</evidence>
<dbReference type="Gene3D" id="3.40.630.30">
    <property type="match status" value="1"/>
</dbReference>
<dbReference type="GO" id="GO:0016747">
    <property type="term" value="F:acyltransferase activity, transferring groups other than amino-acyl groups"/>
    <property type="evidence" value="ECO:0007669"/>
    <property type="project" value="InterPro"/>
</dbReference>
<sequence length="211" mass="22166">MSLTTRIATTLDAAVLSELAGATFALACPPHTTPEAIDAFIAEHFTQERFAEHLADPDCVILIAESGTDSGTDSGTEGGTERGTEGESGSAPDSAAGTGSGRPPVGYSLLLYGEPTDADVASSISLRPTVQLSKFYTRAEAHGTGVAAPLMQATLAEAARRPVTGIWLGVNEENTRAIRFYEKSGFAKVGRKHFLVGDRQEDDDVLERPLG</sequence>
<dbReference type="OrthoDB" id="143110at2"/>
<dbReference type="InterPro" id="IPR016181">
    <property type="entry name" value="Acyl_CoA_acyltransferase"/>
</dbReference>
<reference evidence="5 6" key="1">
    <citation type="submission" date="2019-04" db="EMBL/GenBank/DDBJ databases">
        <authorList>
            <person name="Jiang L."/>
        </authorList>
    </citation>
    <scope>NUCLEOTIDE SEQUENCE [LARGE SCALE GENOMIC DNA]</scope>
    <source>
        <strain evidence="5 6">YIM 131861</strain>
    </source>
</reference>
<evidence type="ECO:0000313" key="6">
    <source>
        <dbReference type="Proteomes" id="UP000307380"/>
    </source>
</evidence>
<protein>
    <submittedName>
        <fullName evidence="5">GNAT family N-acetyltransferase</fullName>
    </submittedName>
</protein>
<dbReference type="Pfam" id="PF00583">
    <property type="entry name" value="Acetyltransf_1"/>
    <property type="match status" value="1"/>
</dbReference>